<protein>
    <submittedName>
        <fullName evidence="1">Uncharacterized protein</fullName>
    </submittedName>
</protein>
<sequence>MDGQRFEEWFTKKLLPNLKPRSVVVMDNASYHSPANHQHKEAWDSPVAQQQRDRIGHVHAQGGAEGGVASQNQSLKIAEVEKLTPTALQNVSPENWESYVKHTIEVEEQMWEADGLVDTVLDSIVIDTNGDSDTDTCDEDEEMGCEPLEW</sequence>
<keyword evidence="2" id="KW-1185">Reference proteome</keyword>
<evidence type="ECO:0000313" key="1">
    <source>
        <dbReference type="EMBL" id="KAG0421446.1"/>
    </source>
</evidence>
<name>A0AC60PMA7_IXOPE</name>
<gene>
    <name evidence="1" type="ORF">HPB47_002659</name>
</gene>
<organism evidence="1 2">
    <name type="scientific">Ixodes persulcatus</name>
    <name type="common">Taiga tick</name>
    <dbReference type="NCBI Taxonomy" id="34615"/>
    <lineage>
        <taxon>Eukaryota</taxon>
        <taxon>Metazoa</taxon>
        <taxon>Ecdysozoa</taxon>
        <taxon>Arthropoda</taxon>
        <taxon>Chelicerata</taxon>
        <taxon>Arachnida</taxon>
        <taxon>Acari</taxon>
        <taxon>Parasitiformes</taxon>
        <taxon>Ixodida</taxon>
        <taxon>Ixodoidea</taxon>
        <taxon>Ixodidae</taxon>
        <taxon>Ixodinae</taxon>
        <taxon>Ixodes</taxon>
    </lineage>
</organism>
<accession>A0AC60PMA7</accession>
<proteinExistence type="predicted"/>
<dbReference type="Proteomes" id="UP000805193">
    <property type="component" value="Unassembled WGS sequence"/>
</dbReference>
<reference evidence="1 2" key="1">
    <citation type="journal article" date="2020" name="Cell">
        <title>Large-Scale Comparative Analyses of Tick Genomes Elucidate Their Genetic Diversity and Vector Capacities.</title>
        <authorList>
            <consortium name="Tick Genome and Microbiome Consortium (TIGMIC)"/>
            <person name="Jia N."/>
            <person name="Wang J."/>
            <person name="Shi W."/>
            <person name="Du L."/>
            <person name="Sun Y."/>
            <person name="Zhan W."/>
            <person name="Jiang J.F."/>
            <person name="Wang Q."/>
            <person name="Zhang B."/>
            <person name="Ji P."/>
            <person name="Bell-Sakyi L."/>
            <person name="Cui X.M."/>
            <person name="Yuan T.T."/>
            <person name="Jiang B.G."/>
            <person name="Yang W.F."/>
            <person name="Lam T.T."/>
            <person name="Chang Q.C."/>
            <person name="Ding S.J."/>
            <person name="Wang X.J."/>
            <person name="Zhu J.G."/>
            <person name="Ruan X.D."/>
            <person name="Zhao L."/>
            <person name="Wei J.T."/>
            <person name="Ye R.Z."/>
            <person name="Que T.C."/>
            <person name="Du C.H."/>
            <person name="Zhou Y.H."/>
            <person name="Cheng J.X."/>
            <person name="Dai P.F."/>
            <person name="Guo W.B."/>
            <person name="Han X.H."/>
            <person name="Huang E.J."/>
            <person name="Li L.F."/>
            <person name="Wei W."/>
            <person name="Gao Y.C."/>
            <person name="Liu J.Z."/>
            <person name="Shao H.Z."/>
            <person name="Wang X."/>
            <person name="Wang C.C."/>
            <person name="Yang T.C."/>
            <person name="Huo Q.B."/>
            <person name="Li W."/>
            <person name="Chen H.Y."/>
            <person name="Chen S.E."/>
            <person name="Zhou L.G."/>
            <person name="Ni X.B."/>
            <person name="Tian J.H."/>
            <person name="Sheng Y."/>
            <person name="Liu T."/>
            <person name="Pan Y.S."/>
            <person name="Xia L.Y."/>
            <person name="Li J."/>
            <person name="Zhao F."/>
            <person name="Cao W.C."/>
        </authorList>
    </citation>
    <scope>NUCLEOTIDE SEQUENCE [LARGE SCALE GENOMIC DNA]</scope>
    <source>
        <strain evidence="1">Iper-2018</strain>
    </source>
</reference>
<comment type="caution">
    <text evidence="1">The sequence shown here is derived from an EMBL/GenBank/DDBJ whole genome shotgun (WGS) entry which is preliminary data.</text>
</comment>
<dbReference type="EMBL" id="JABSTQ010010366">
    <property type="protein sequence ID" value="KAG0421446.1"/>
    <property type="molecule type" value="Genomic_DNA"/>
</dbReference>
<evidence type="ECO:0000313" key="2">
    <source>
        <dbReference type="Proteomes" id="UP000805193"/>
    </source>
</evidence>